<reference evidence="3 4" key="1">
    <citation type="submission" date="2008-07" db="EMBL/GenBank/DDBJ databases">
        <authorList>
            <person name="Tandeau de Marsac N."/>
            <person name="Ferriera S."/>
            <person name="Johnson J."/>
            <person name="Kravitz S."/>
            <person name="Beeson K."/>
            <person name="Sutton G."/>
            <person name="Rogers Y.-H."/>
            <person name="Friedman R."/>
            <person name="Frazier M."/>
            <person name="Venter J.C."/>
        </authorList>
    </citation>
    <scope>NUCLEOTIDE SEQUENCE [LARGE SCALE GENOMIC DNA]</scope>
    <source>
        <strain evidence="3 4">PCC 7420</strain>
    </source>
</reference>
<dbReference type="HOGENOM" id="CLU_1101968_0_0_3"/>
<sequence length="271" mass="30736">MLQEHIQNKYIYKMQKRKCLFRLVFFLSLVALVVSLVVNIFLFSQAKSYYLQLNKTNLDPLGLQTFSGDALADRSSTHSPVTVVFFGDSRAAMWVEPDNINDVSFINRGIGSQTSTQVWKRFDQHILPLHPDIIVVQVGINDLKTIPLFPKQKAAIISNCKTNIHKIVARAVKQDATVILTTIFPIGSVPLIRQPFWSPDVAKAVEDVNAYLYSLKAKNVLILDAYSLLVEDQHVKSQYIYDTLHINPRGYQALNQELKKMLLAGLIDIHK</sequence>
<dbReference type="AlphaFoldDB" id="B4VK31"/>
<evidence type="ECO:0000259" key="2">
    <source>
        <dbReference type="Pfam" id="PF13472"/>
    </source>
</evidence>
<feature type="domain" description="SGNH hydrolase-type esterase" evidence="2">
    <location>
        <begin position="102"/>
        <end position="253"/>
    </location>
</feature>
<accession>B4VK31</accession>
<evidence type="ECO:0000256" key="1">
    <source>
        <dbReference type="SAM" id="Phobius"/>
    </source>
</evidence>
<evidence type="ECO:0000313" key="4">
    <source>
        <dbReference type="Proteomes" id="UP000003835"/>
    </source>
</evidence>
<dbReference type="Proteomes" id="UP000003835">
    <property type="component" value="Unassembled WGS sequence"/>
</dbReference>
<feature type="transmembrane region" description="Helical" evidence="1">
    <location>
        <begin position="20"/>
        <end position="43"/>
    </location>
</feature>
<dbReference type="SUPFAM" id="SSF52266">
    <property type="entry name" value="SGNH hydrolase"/>
    <property type="match status" value="1"/>
</dbReference>
<dbReference type="STRING" id="118168.MC7420_3192"/>
<proteinExistence type="predicted"/>
<dbReference type="InterPro" id="IPR036514">
    <property type="entry name" value="SGNH_hydro_sf"/>
</dbReference>
<keyword evidence="1" id="KW-1133">Transmembrane helix</keyword>
<dbReference type="PANTHER" id="PTHR30383:SF5">
    <property type="entry name" value="SGNH HYDROLASE-TYPE ESTERASE DOMAIN-CONTAINING PROTEIN"/>
    <property type="match status" value="1"/>
</dbReference>
<dbReference type="Gene3D" id="3.40.50.1110">
    <property type="entry name" value="SGNH hydrolase"/>
    <property type="match status" value="1"/>
</dbReference>
<evidence type="ECO:0000313" key="3">
    <source>
        <dbReference type="EMBL" id="EDX77868.1"/>
    </source>
</evidence>
<dbReference type="InterPro" id="IPR051532">
    <property type="entry name" value="Ester_Hydrolysis_Enzymes"/>
</dbReference>
<dbReference type="Pfam" id="PF13472">
    <property type="entry name" value="Lipase_GDSL_2"/>
    <property type="match status" value="1"/>
</dbReference>
<keyword evidence="4" id="KW-1185">Reference proteome</keyword>
<keyword evidence="1" id="KW-0472">Membrane</keyword>
<dbReference type="InterPro" id="IPR013830">
    <property type="entry name" value="SGNH_hydro"/>
</dbReference>
<dbReference type="eggNOG" id="COG2755">
    <property type="taxonomic scope" value="Bacteria"/>
</dbReference>
<name>B4VK31_9CYAN</name>
<organism evidence="3 4">
    <name type="scientific">Coleofasciculus chthonoplastes PCC 7420</name>
    <dbReference type="NCBI Taxonomy" id="118168"/>
    <lineage>
        <taxon>Bacteria</taxon>
        <taxon>Bacillati</taxon>
        <taxon>Cyanobacteriota</taxon>
        <taxon>Cyanophyceae</taxon>
        <taxon>Coleofasciculales</taxon>
        <taxon>Coleofasciculaceae</taxon>
        <taxon>Coleofasciculus</taxon>
    </lineage>
</organism>
<protein>
    <submittedName>
        <fullName evidence="3">GDSL-like lipase/acylhydrolase domain protein</fullName>
    </submittedName>
</protein>
<keyword evidence="1" id="KW-0812">Transmembrane</keyword>
<dbReference type="GO" id="GO:0004622">
    <property type="term" value="F:phosphatidylcholine lysophospholipase activity"/>
    <property type="evidence" value="ECO:0007669"/>
    <property type="project" value="TreeGrafter"/>
</dbReference>
<gene>
    <name evidence="3" type="ORF">MC7420_3192</name>
</gene>
<dbReference type="EMBL" id="DS989843">
    <property type="protein sequence ID" value="EDX77868.1"/>
    <property type="molecule type" value="Genomic_DNA"/>
</dbReference>
<keyword evidence="3" id="KW-0378">Hydrolase</keyword>
<dbReference type="PANTHER" id="PTHR30383">
    <property type="entry name" value="THIOESTERASE 1/PROTEASE 1/LYSOPHOSPHOLIPASE L1"/>
    <property type="match status" value="1"/>
</dbReference>